<dbReference type="PANTHER" id="PTHR23048">
    <property type="entry name" value="MYOSIN LIGHT CHAIN 1, 3"/>
    <property type="match status" value="1"/>
</dbReference>
<dbReference type="PROSITE" id="PS50222">
    <property type="entry name" value="EF_HAND_2"/>
    <property type="match status" value="2"/>
</dbReference>
<evidence type="ECO:0000256" key="5">
    <source>
        <dbReference type="ARBA" id="ARBA00022990"/>
    </source>
</evidence>
<keyword evidence="4" id="KW-0106">Calcium</keyword>
<organism evidence="8 9">
    <name type="scientific">Durusdinium trenchii</name>
    <dbReference type="NCBI Taxonomy" id="1381693"/>
    <lineage>
        <taxon>Eukaryota</taxon>
        <taxon>Sar</taxon>
        <taxon>Alveolata</taxon>
        <taxon>Dinophyceae</taxon>
        <taxon>Suessiales</taxon>
        <taxon>Symbiodiniaceae</taxon>
        <taxon>Durusdinium</taxon>
    </lineage>
</organism>
<feature type="region of interest" description="Disordered" evidence="6">
    <location>
        <begin position="1"/>
        <end position="41"/>
    </location>
</feature>
<evidence type="ECO:0000313" key="9">
    <source>
        <dbReference type="Proteomes" id="UP001642464"/>
    </source>
</evidence>
<dbReference type="EMBL" id="CAXAMM010006429">
    <property type="protein sequence ID" value="CAK9010991.1"/>
    <property type="molecule type" value="Genomic_DNA"/>
</dbReference>
<evidence type="ECO:0000256" key="1">
    <source>
        <dbReference type="ARBA" id="ARBA00020786"/>
    </source>
</evidence>
<dbReference type="InterPro" id="IPR050230">
    <property type="entry name" value="CALM/Myosin/TropC-like"/>
</dbReference>
<keyword evidence="9" id="KW-1185">Reference proteome</keyword>
<sequence>MPEPAAPEQDQQQTGADDNTEQEQEQQQQQQGFTTLSAEDLSEEELNEFKEIFNLVDRDGGGSISNSELGDLMDTLGINATQEEIDLMINEIDQDSNGEIDFDEFVAVMSRKVNAMYTIDQVRGAFRVFEDKSRPGHILPAELEKTLNDHCSSVISKEQVHELVRQLEVDSHGFFHYQEYINLNLH</sequence>
<dbReference type="Gene3D" id="1.10.238.10">
    <property type="entry name" value="EF-hand"/>
    <property type="match status" value="2"/>
</dbReference>
<evidence type="ECO:0000256" key="2">
    <source>
        <dbReference type="ARBA" id="ARBA00022723"/>
    </source>
</evidence>
<keyword evidence="2" id="KW-0479">Metal-binding</keyword>
<comment type="caution">
    <text evidence="8">The sequence shown here is derived from an EMBL/GenBank/DDBJ whole genome shotgun (WGS) entry which is preliminary data.</text>
</comment>
<feature type="domain" description="EF-hand" evidence="7">
    <location>
        <begin position="44"/>
        <end position="79"/>
    </location>
</feature>
<gene>
    <name evidence="8" type="ORF">SCF082_LOCUS10897</name>
</gene>
<dbReference type="InterPro" id="IPR002048">
    <property type="entry name" value="EF_hand_dom"/>
</dbReference>
<dbReference type="SMART" id="SM00054">
    <property type="entry name" value="EFh"/>
    <property type="match status" value="2"/>
</dbReference>
<dbReference type="InterPro" id="IPR018247">
    <property type="entry name" value="EF_Hand_1_Ca_BS"/>
</dbReference>
<evidence type="ECO:0000256" key="4">
    <source>
        <dbReference type="ARBA" id="ARBA00022837"/>
    </source>
</evidence>
<evidence type="ECO:0000256" key="6">
    <source>
        <dbReference type="SAM" id="MobiDB-lite"/>
    </source>
</evidence>
<evidence type="ECO:0000259" key="7">
    <source>
        <dbReference type="PROSITE" id="PS50222"/>
    </source>
</evidence>
<dbReference type="CDD" id="cd00051">
    <property type="entry name" value="EFh"/>
    <property type="match status" value="1"/>
</dbReference>
<keyword evidence="5" id="KW-0007">Acetylation</keyword>
<evidence type="ECO:0000256" key="3">
    <source>
        <dbReference type="ARBA" id="ARBA00022737"/>
    </source>
</evidence>
<dbReference type="Proteomes" id="UP001642464">
    <property type="component" value="Unassembled WGS sequence"/>
</dbReference>
<accession>A0ABP0J9D3</accession>
<dbReference type="PANTHER" id="PTHR23048:SF0">
    <property type="entry name" value="CALMODULIN LIKE 3"/>
    <property type="match status" value="1"/>
</dbReference>
<dbReference type="SUPFAM" id="SSF47473">
    <property type="entry name" value="EF-hand"/>
    <property type="match status" value="1"/>
</dbReference>
<keyword evidence="3" id="KW-0677">Repeat</keyword>
<dbReference type="InterPro" id="IPR011992">
    <property type="entry name" value="EF-hand-dom_pair"/>
</dbReference>
<feature type="domain" description="EF-hand" evidence="7">
    <location>
        <begin position="80"/>
        <end position="115"/>
    </location>
</feature>
<reference evidence="8 9" key="1">
    <citation type="submission" date="2024-02" db="EMBL/GenBank/DDBJ databases">
        <authorList>
            <person name="Chen Y."/>
            <person name="Shah S."/>
            <person name="Dougan E. K."/>
            <person name="Thang M."/>
            <person name="Chan C."/>
        </authorList>
    </citation>
    <scope>NUCLEOTIDE SEQUENCE [LARGE SCALE GENOMIC DNA]</scope>
</reference>
<dbReference type="Pfam" id="PF13499">
    <property type="entry name" value="EF-hand_7"/>
    <property type="match status" value="1"/>
</dbReference>
<protein>
    <recommendedName>
        <fullName evidence="1">Calmodulin</fullName>
    </recommendedName>
</protein>
<evidence type="ECO:0000313" key="8">
    <source>
        <dbReference type="EMBL" id="CAK9010991.1"/>
    </source>
</evidence>
<dbReference type="PROSITE" id="PS00018">
    <property type="entry name" value="EF_HAND_1"/>
    <property type="match status" value="2"/>
</dbReference>
<feature type="compositionally biased region" description="Low complexity" evidence="6">
    <location>
        <begin position="1"/>
        <end position="13"/>
    </location>
</feature>
<name>A0ABP0J9D3_9DINO</name>
<proteinExistence type="predicted"/>